<sequence>MKKMNVWLSTLGFLLVSSAASATQWQINNNESQINFISTKKTNIAEVHQFDKIAGSLADNGEFSVAIDLASVDTGVEIRDSRMKEFLFNIADFPKAVISAKLPPNEIAQLEVGQTKPLSVDGMLELHGQKQEMTFEVLVTKVTANELLVVSAHPVILNADNYKLAKGIEKLRELANLPSISHAVPVSFYLTLNATN</sequence>
<feature type="chain" id="PRO_5011744845" evidence="1">
    <location>
        <begin position="23"/>
        <end position="196"/>
    </location>
</feature>
<evidence type="ECO:0000256" key="1">
    <source>
        <dbReference type="SAM" id="SignalP"/>
    </source>
</evidence>
<name>A0A1I3VR25_9GAMM</name>
<dbReference type="Pfam" id="PF04264">
    <property type="entry name" value="YceI"/>
    <property type="match status" value="1"/>
</dbReference>
<dbReference type="SMART" id="SM00867">
    <property type="entry name" value="YceI"/>
    <property type="match status" value="1"/>
</dbReference>
<organism evidence="3 4">
    <name type="scientific">Methylophaga sulfidovorans</name>
    <dbReference type="NCBI Taxonomy" id="45496"/>
    <lineage>
        <taxon>Bacteria</taxon>
        <taxon>Pseudomonadati</taxon>
        <taxon>Pseudomonadota</taxon>
        <taxon>Gammaproteobacteria</taxon>
        <taxon>Thiotrichales</taxon>
        <taxon>Piscirickettsiaceae</taxon>
        <taxon>Methylophaga</taxon>
    </lineage>
</organism>
<dbReference type="Proteomes" id="UP000198924">
    <property type="component" value="Unassembled WGS sequence"/>
</dbReference>
<dbReference type="AlphaFoldDB" id="A0A1I3VR25"/>
<dbReference type="InterPro" id="IPR036761">
    <property type="entry name" value="TTHA0802/YceI-like_sf"/>
</dbReference>
<feature type="domain" description="Lipid/polyisoprenoid-binding YceI-like" evidence="2">
    <location>
        <begin position="24"/>
        <end position="193"/>
    </location>
</feature>
<keyword evidence="4" id="KW-1185">Reference proteome</keyword>
<dbReference type="Gene3D" id="2.40.128.110">
    <property type="entry name" value="Lipid/polyisoprenoid-binding, YceI-like"/>
    <property type="match status" value="1"/>
</dbReference>
<feature type="signal peptide" evidence="1">
    <location>
        <begin position="1"/>
        <end position="22"/>
    </location>
</feature>
<reference evidence="4" key="1">
    <citation type="submission" date="2016-10" db="EMBL/GenBank/DDBJ databases">
        <authorList>
            <person name="Varghese N."/>
            <person name="Submissions S."/>
        </authorList>
    </citation>
    <scope>NUCLEOTIDE SEQUENCE [LARGE SCALE GENOMIC DNA]</scope>
    <source>
        <strain evidence="4">DSM 11578</strain>
    </source>
</reference>
<dbReference type="PANTHER" id="PTHR34406:SF1">
    <property type="entry name" value="PROTEIN YCEI"/>
    <property type="match status" value="1"/>
</dbReference>
<dbReference type="OrthoDB" id="9793816at2"/>
<accession>A0A1I3VR25</accession>
<dbReference type="SUPFAM" id="SSF101874">
    <property type="entry name" value="YceI-like"/>
    <property type="match status" value="1"/>
</dbReference>
<dbReference type="STRING" id="45496.SAMN04488079_103132"/>
<protein>
    <submittedName>
        <fullName evidence="3">Polyisoprenoid-binding protein YceI</fullName>
    </submittedName>
</protein>
<keyword evidence="1" id="KW-0732">Signal</keyword>
<proteinExistence type="predicted"/>
<gene>
    <name evidence="3" type="ORF">SAMN04488079_103132</name>
</gene>
<dbReference type="PANTHER" id="PTHR34406">
    <property type="entry name" value="PROTEIN YCEI"/>
    <property type="match status" value="1"/>
</dbReference>
<evidence type="ECO:0000313" key="3">
    <source>
        <dbReference type="EMBL" id="SFJ96717.1"/>
    </source>
</evidence>
<evidence type="ECO:0000313" key="4">
    <source>
        <dbReference type="Proteomes" id="UP000198924"/>
    </source>
</evidence>
<dbReference type="InterPro" id="IPR027016">
    <property type="entry name" value="UCP029811"/>
</dbReference>
<dbReference type="RefSeq" id="WP_091711760.1">
    <property type="nucleotide sequence ID" value="NZ_FOSH01000003.1"/>
</dbReference>
<dbReference type="EMBL" id="FOSH01000003">
    <property type="protein sequence ID" value="SFJ96717.1"/>
    <property type="molecule type" value="Genomic_DNA"/>
</dbReference>
<evidence type="ECO:0000259" key="2">
    <source>
        <dbReference type="SMART" id="SM00867"/>
    </source>
</evidence>
<dbReference type="InterPro" id="IPR007372">
    <property type="entry name" value="Lipid/polyisoprenoid-bd_YceI"/>
</dbReference>
<dbReference type="PIRSF" id="PIRSF029811">
    <property type="entry name" value="UCP029811"/>
    <property type="match status" value="1"/>
</dbReference>